<dbReference type="GO" id="GO:0047936">
    <property type="term" value="F:glucose 1-dehydrogenase [NAD(P)+] activity"/>
    <property type="evidence" value="ECO:0007669"/>
    <property type="project" value="UniProtKB-EC"/>
</dbReference>
<dbReference type="InterPro" id="IPR020904">
    <property type="entry name" value="Sc_DH/Rdtase_CS"/>
</dbReference>
<dbReference type="Pfam" id="PF13561">
    <property type="entry name" value="adh_short_C2"/>
    <property type="match status" value="1"/>
</dbReference>
<dbReference type="PANTHER" id="PTHR43477">
    <property type="entry name" value="DIHYDROANTICAPSIN 7-DEHYDROGENASE"/>
    <property type="match status" value="1"/>
</dbReference>
<dbReference type="SUPFAM" id="SSF51735">
    <property type="entry name" value="NAD(P)-binding Rossmann-fold domains"/>
    <property type="match status" value="1"/>
</dbReference>
<gene>
    <name evidence="3" type="ORF">E2553_35720</name>
</gene>
<dbReference type="InterPro" id="IPR051122">
    <property type="entry name" value="SDR_DHRS6-like"/>
</dbReference>
<dbReference type="PRINTS" id="PR00081">
    <property type="entry name" value="GDHRDH"/>
</dbReference>
<evidence type="ECO:0000256" key="2">
    <source>
        <dbReference type="ARBA" id="ARBA00023002"/>
    </source>
</evidence>
<organism evidence="3 4">
    <name type="scientific">Paraburkholderia dipogonis</name>
    <dbReference type="NCBI Taxonomy" id="1211383"/>
    <lineage>
        <taxon>Bacteria</taxon>
        <taxon>Pseudomonadati</taxon>
        <taxon>Pseudomonadota</taxon>
        <taxon>Betaproteobacteria</taxon>
        <taxon>Burkholderiales</taxon>
        <taxon>Burkholderiaceae</taxon>
        <taxon>Paraburkholderia</taxon>
    </lineage>
</organism>
<name>A0A4Y8MXX0_9BURK</name>
<dbReference type="AlphaFoldDB" id="A0A4Y8MXX0"/>
<dbReference type="Proteomes" id="UP000297385">
    <property type="component" value="Unassembled WGS sequence"/>
</dbReference>
<dbReference type="FunFam" id="3.40.50.720:FF:000084">
    <property type="entry name" value="Short-chain dehydrogenase reductase"/>
    <property type="match status" value="1"/>
</dbReference>
<dbReference type="EMBL" id="SNVI01000002">
    <property type="protein sequence ID" value="TFE42387.1"/>
    <property type="molecule type" value="Genomic_DNA"/>
</dbReference>
<dbReference type="InterPro" id="IPR036291">
    <property type="entry name" value="NAD(P)-bd_dom_sf"/>
</dbReference>
<dbReference type="NCBIfam" id="NF005559">
    <property type="entry name" value="PRK07231.1"/>
    <property type="match status" value="1"/>
</dbReference>
<dbReference type="Gene3D" id="3.40.50.720">
    <property type="entry name" value="NAD(P)-binding Rossmann-like Domain"/>
    <property type="match status" value="1"/>
</dbReference>
<dbReference type="EC" id="1.1.1.47" evidence="3"/>
<dbReference type="PROSITE" id="PS00061">
    <property type="entry name" value="ADH_SHORT"/>
    <property type="match status" value="1"/>
</dbReference>
<evidence type="ECO:0000313" key="4">
    <source>
        <dbReference type="Proteomes" id="UP000297385"/>
    </source>
</evidence>
<evidence type="ECO:0000313" key="3">
    <source>
        <dbReference type="EMBL" id="TFE42387.1"/>
    </source>
</evidence>
<accession>A0A4Y8MXX0</accession>
<dbReference type="PRINTS" id="PR00080">
    <property type="entry name" value="SDRFAMILY"/>
</dbReference>
<keyword evidence="2 3" id="KW-0560">Oxidoreductase</keyword>
<dbReference type="InterPro" id="IPR002347">
    <property type="entry name" value="SDR_fam"/>
</dbReference>
<sequence>MDLNGRVVCISGAASGIGRAQAELFLAAGASVVALDIDEEGLRRLNESLPTFGERLLCETVDLTVADQVAHAVASGKRAFGSIDTLCNTAGYLDGYSRSLDTSESVWDRVFEINVKGMYRLTNAVLPDMLERRSGVVVNMASIAAFQAGGGGAAYTSSKHAVVGFTRQLAYDYGRSGIRVNAVCPGMIETAMTREVLADPDSKLVKTLKRVPAGRLGRPDDIARVALFLCGPGADFIHGASIIVDGGLMVK</sequence>
<protein>
    <submittedName>
        <fullName evidence="3">Glucose 1-dehydrogenase</fullName>
        <ecNumber evidence="3">1.1.1.47</ecNumber>
    </submittedName>
</protein>
<comment type="similarity">
    <text evidence="1">Belongs to the short-chain dehydrogenases/reductases (SDR) family.</text>
</comment>
<evidence type="ECO:0000256" key="1">
    <source>
        <dbReference type="ARBA" id="ARBA00006484"/>
    </source>
</evidence>
<reference evidence="3 4" key="1">
    <citation type="submission" date="2019-03" db="EMBL/GenBank/DDBJ databases">
        <title>Complete Genome Sequence of Paraburkholderia dipogonis ICMP 19430T, a Nitrogen-fixing Symbiont of the South African Invasive Legume Dipogon lignosus in New Zealand.</title>
        <authorList>
            <person name="De Meyer S.E."/>
        </authorList>
    </citation>
    <scope>NUCLEOTIDE SEQUENCE [LARGE SCALE GENOMIC DNA]</scope>
    <source>
        <strain evidence="3 4">ICMP 19430</strain>
    </source>
</reference>
<comment type="caution">
    <text evidence="3">The sequence shown here is derived from an EMBL/GenBank/DDBJ whole genome shotgun (WGS) entry which is preliminary data.</text>
</comment>
<dbReference type="CDD" id="cd05233">
    <property type="entry name" value="SDR_c"/>
    <property type="match status" value="1"/>
</dbReference>
<dbReference type="PANTHER" id="PTHR43477:SF1">
    <property type="entry name" value="DIHYDROANTICAPSIN 7-DEHYDROGENASE"/>
    <property type="match status" value="1"/>
</dbReference>
<proteinExistence type="inferred from homology"/>